<protein>
    <submittedName>
        <fullName evidence="19">Ligand-gated channel protein</fullName>
    </submittedName>
</protein>
<dbReference type="InterPro" id="IPR010105">
    <property type="entry name" value="TonB_sidphr_rcpt"/>
</dbReference>
<evidence type="ECO:0000256" key="4">
    <source>
        <dbReference type="ARBA" id="ARBA00022452"/>
    </source>
</evidence>
<evidence type="ECO:0000313" key="19">
    <source>
        <dbReference type="EMBL" id="GHA00451.1"/>
    </source>
</evidence>
<dbReference type="GO" id="GO:0038023">
    <property type="term" value="F:signaling receptor activity"/>
    <property type="evidence" value="ECO:0007669"/>
    <property type="project" value="InterPro"/>
</dbReference>
<dbReference type="RefSeq" id="WP_229794112.1">
    <property type="nucleotide sequence ID" value="NZ_BMXA01000001.1"/>
</dbReference>
<keyword evidence="13 14" id="KW-0998">Cell outer membrane</keyword>
<feature type="signal peptide" evidence="16">
    <location>
        <begin position="1"/>
        <end position="24"/>
    </location>
</feature>
<keyword evidence="8" id="KW-0408">Iron</keyword>
<evidence type="ECO:0000259" key="17">
    <source>
        <dbReference type="Pfam" id="PF00593"/>
    </source>
</evidence>
<keyword evidence="6 14" id="KW-0812">Transmembrane</keyword>
<keyword evidence="9" id="KW-0406">Ion transport</keyword>
<dbReference type="InterPro" id="IPR000531">
    <property type="entry name" value="Beta-barrel_TonB"/>
</dbReference>
<evidence type="ECO:0000256" key="3">
    <source>
        <dbReference type="ARBA" id="ARBA00022448"/>
    </source>
</evidence>
<dbReference type="PANTHER" id="PTHR32552:SF74">
    <property type="entry name" value="HYDROXAMATE SIDEROPHORE RECEPTOR FHUE"/>
    <property type="match status" value="1"/>
</dbReference>
<feature type="domain" description="TonB-dependent receptor plug" evidence="18">
    <location>
        <begin position="54"/>
        <end position="151"/>
    </location>
</feature>
<sequence>MSVLSLFVKSLTVTSALVVAPAFAQQAADEPLEEVYVYGEQGTTDTATKLNLSLFETPQTVTAISRVQIEEFGLTTINDVLDYTPGVTVEEVETDRSYYTARGFDIVNFQYDGVGIPFISGLNLGQQDTAIYDKVEVVKGAAGLITGLANPSATINYVRKRPTEGFQADLGLNLGEWQGRRIEGDVSGAFSDGIRGRAVVVYDTSESYLNRHEDETTLGYGIVEFDLSDRTLLTLGHSYDNSHSTGVLWGALPLLYSDGSQTDYDVSTNNAPDWTFADTVQNQTFVELKHAITDSWMFNAILTRNTTDYESELFYVYGVPDRETEVGLFGYASGYEREEEQNNIDLYFSGDFSLADRTHQLVLGYNNSDTELYEASFYDPVNGYPVLGSDWALGLSPQPNFSFFDPAASSSDIDYSQEAFYVASRLNVHGNVSLLLGARATELKQSGLSYGGAANADAKETVPYYGITYRVLDDVMLYGSYSEVFKQQTWVNADLLPLGATLGESSEFGIKKSFNDERAVLTVAYFSSDQRNFGNFVGRNEQNIAIYEGITLESSGYEIEFSGELFDGLNIGAGFTDVSVEDQSGADIRNFIPKKLLKLSASYAVPAVDGLKVGGIVKWQDDITTEDKRVDQDAFTLLDLAVHYQLNENVSFSMNLENVTDEKYFQSLYWDQAYYGAPRNVSASVRWKY</sequence>
<dbReference type="InterPro" id="IPR037066">
    <property type="entry name" value="Plug_dom_sf"/>
</dbReference>
<keyword evidence="10 15" id="KW-0798">TonB box</keyword>
<accession>A0A918RIS6</accession>
<keyword evidence="3 14" id="KW-0813">Transport</keyword>
<evidence type="ECO:0000256" key="7">
    <source>
        <dbReference type="ARBA" id="ARBA00022729"/>
    </source>
</evidence>
<dbReference type="CDD" id="cd01347">
    <property type="entry name" value="ligand_gated_channel"/>
    <property type="match status" value="1"/>
</dbReference>
<dbReference type="Pfam" id="PF00593">
    <property type="entry name" value="TonB_dep_Rec_b-barrel"/>
    <property type="match status" value="1"/>
</dbReference>
<dbReference type="PANTHER" id="PTHR32552">
    <property type="entry name" value="FERRICHROME IRON RECEPTOR-RELATED"/>
    <property type="match status" value="1"/>
</dbReference>
<dbReference type="NCBIfam" id="TIGR01783">
    <property type="entry name" value="TonB-siderophor"/>
    <property type="match status" value="1"/>
</dbReference>
<evidence type="ECO:0000256" key="16">
    <source>
        <dbReference type="SAM" id="SignalP"/>
    </source>
</evidence>
<comment type="caution">
    <text evidence="19">The sequence shown here is derived from an EMBL/GenBank/DDBJ whole genome shotgun (WGS) entry which is preliminary data.</text>
</comment>
<feature type="chain" id="PRO_5036972713" evidence="16">
    <location>
        <begin position="25"/>
        <end position="689"/>
    </location>
</feature>
<keyword evidence="7 16" id="KW-0732">Signal</keyword>
<evidence type="ECO:0000256" key="13">
    <source>
        <dbReference type="ARBA" id="ARBA00023237"/>
    </source>
</evidence>
<evidence type="ECO:0000313" key="20">
    <source>
        <dbReference type="Proteomes" id="UP000614811"/>
    </source>
</evidence>
<evidence type="ECO:0000256" key="9">
    <source>
        <dbReference type="ARBA" id="ARBA00023065"/>
    </source>
</evidence>
<dbReference type="AlphaFoldDB" id="A0A918RIS6"/>
<evidence type="ECO:0000256" key="12">
    <source>
        <dbReference type="ARBA" id="ARBA00023170"/>
    </source>
</evidence>
<dbReference type="Pfam" id="PF07715">
    <property type="entry name" value="Plug"/>
    <property type="match status" value="1"/>
</dbReference>
<comment type="similarity">
    <text evidence="2 14 15">Belongs to the TonB-dependent receptor family.</text>
</comment>
<keyword evidence="4 14" id="KW-1134">Transmembrane beta strand</keyword>
<dbReference type="Proteomes" id="UP000614811">
    <property type="component" value="Unassembled WGS sequence"/>
</dbReference>
<dbReference type="EMBL" id="BMXA01000001">
    <property type="protein sequence ID" value="GHA00451.1"/>
    <property type="molecule type" value="Genomic_DNA"/>
</dbReference>
<evidence type="ECO:0000256" key="5">
    <source>
        <dbReference type="ARBA" id="ARBA00022496"/>
    </source>
</evidence>
<evidence type="ECO:0000256" key="11">
    <source>
        <dbReference type="ARBA" id="ARBA00023136"/>
    </source>
</evidence>
<reference evidence="19" key="2">
    <citation type="submission" date="2020-09" db="EMBL/GenBank/DDBJ databases">
        <authorList>
            <person name="Sun Q."/>
            <person name="Kim S."/>
        </authorList>
    </citation>
    <scope>NUCLEOTIDE SEQUENCE</scope>
    <source>
        <strain evidence="19">KCTC 12711</strain>
    </source>
</reference>
<evidence type="ECO:0000256" key="1">
    <source>
        <dbReference type="ARBA" id="ARBA00004571"/>
    </source>
</evidence>
<evidence type="ECO:0000256" key="15">
    <source>
        <dbReference type="RuleBase" id="RU003357"/>
    </source>
</evidence>
<evidence type="ECO:0000256" key="10">
    <source>
        <dbReference type="ARBA" id="ARBA00023077"/>
    </source>
</evidence>
<dbReference type="FunFam" id="2.170.130.10:FF:000010">
    <property type="entry name" value="Ferripyoverdine receptor"/>
    <property type="match status" value="1"/>
</dbReference>
<reference evidence="19" key="1">
    <citation type="journal article" date="2014" name="Int. J. Syst. Evol. Microbiol.">
        <title>Complete genome sequence of Corynebacterium casei LMG S-19264T (=DSM 44701T), isolated from a smear-ripened cheese.</title>
        <authorList>
            <consortium name="US DOE Joint Genome Institute (JGI-PGF)"/>
            <person name="Walter F."/>
            <person name="Albersmeier A."/>
            <person name="Kalinowski J."/>
            <person name="Ruckert C."/>
        </authorList>
    </citation>
    <scope>NUCLEOTIDE SEQUENCE</scope>
    <source>
        <strain evidence="19">KCTC 12711</strain>
    </source>
</reference>
<evidence type="ECO:0000256" key="14">
    <source>
        <dbReference type="PROSITE-ProRule" id="PRU01360"/>
    </source>
</evidence>
<dbReference type="InterPro" id="IPR036942">
    <property type="entry name" value="Beta-barrel_TonB_sf"/>
</dbReference>
<keyword evidence="20" id="KW-1185">Reference proteome</keyword>
<evidence type="ECO:0000256" key="2">
    <source>
        <dbReference type="ARBA" id="ARBA00009810"/>
    </source>
</evidence>
<feature type="domain" description="TonB-dependent receptor-like beta-barrel" evidence="17">
    <location>
        <begin position="265"/>
        <end position="659"/>
    </location>
</feature>
<dbReference type="GO" id="GO:0015891">
    <property type="term" value="P:siderophore transport"/>
    <property type="evidence" value="ECO:0007669"/>
    <property type="project" value="InterPro"/>
</dbReference>
<proteinExistence type="inferred from homology"/>
<keyword evidence="12" id="KW-0675">Receptor</keyword>
<dbReference type="Gene3D" id="2.40.170.20">
    <property type="entry name" value="TonB-dependent receptor, beta-barrel domain"/>
    <property type="match status" value="1"/>
</dbReference>
<name>A0A918RIS6_9GAMM</name>
<dbReference type="PROSITE" id="PS52016">
    <property type="entry name" value="TONB_DEPENDENT_REC_3"/>
    <property type="match status" value="1"/>
</dbReference>
<evidence type="ECO:0000259" key="18">
    <source>
        <dbReference type="Pfam" id="PF07715"/>
    </source>
</evidence>
<keyword evidence="11 14" id="KW-0472">Membrane</keyword>
<evidence type="ECO:0000256" key="6">
    <source>
        <dbReference type="ARBA" id="ARBA00022692"/>
    </source>
</evidence>
<dbReference type="InterPro" id="IPR012910">
    <property type="entry name" value="Plug_dom"/>
</dbReference>
<keyword evidence="5" id="KW-0410">Iron transport</keyword>
<dbReference type="Gene3D" id="2.170.130.10">
    <property type="entry name" value="TonB-dependent receptor, plug domain"/>
    <property type="match status" value="1"/>
</dbReference>
<dbReference type="InterPro" id="IPR039426">
    <property type="entry name" value="TonB-dep_rcpt-like"/>
</dbReference>
<evidence type="ECO:0000256" key="8">
    <source>
        <dbReference type="ARBA" id="ARBA00023004"/>
    </source>
</evidence>
<gene>
    <name evidence="19" type="primary">fpvA1</name>
    <name evidence="19" type="ORF">GCM10008090_06540</name>
</gene>
<dbReference type="GO" id="GO:0015344">
    <property type="term" value="F:siderophore uptake transmembrane transporter activity"/>
    <property type="evidence" value="ECO:0007669"/>
    <property type="project" value="TreeGrafter"/>
</dbReference>
<comment type="subcellular location">
    <subcellularLocation>
        <location evidence="1 14">Cell outer membrane</location>
        <topology evidence="1 14">Multi-pass membrane protein</topology>
    </subcellularLocation>
</comment>
<dbReference type="SUPFAM" id="SSF56935">
    <property type="entry name" value="Porins"/>
    <property type="match status" value="1"/>
</dbReference>
<organism evidence="19 20">
    <name type="scientific">Arenicella chitinivorans</name>
    <dbReference type="NCBI Taxonomy" id="1329800"/>
    <lineage>
        <taxon>Bacteria</taxon>
        <taxon>Pseudomonadati</taxon>
        <taxon>Pseudomonadota</taxon>
        <taxon>Gammaproteobacteria</taxon>
        <taxon>Arenicellales</taxon>
        <taxon>Arenicellaceae</taxon>
        <taxon>Arenicella</taxon>
    </lineage>
</organism>
<dbReference type="GO" id="GO:0009279">
    <property type="term" value="C:cell outer membrane"/>
    <property type="evidence" value="ECO:0007669"/>
    <property type="project" value="UniProtKB-SubCell"/>
</dbReference>